<dbReference type="Proteomes" id="UP001302719">
    <property type="component" value="Chromosome"/>
</dbReference>
<dbReference type="InterPro" id="IPR008928">
    <property type="entry name" value="6-hairpin_glycosidase_sf"/>
</dbReference>
<dbReference type="SUPFAM" id="SSF48208">
    <property type="entry name" value="Six-hairpin glycosidases"/>
    <property type="match status" value="1"/>
</dbReference>
<evidence type="ECO:0000259" key="4">
    <source>
        <dbReference type="Pfam" id="PF21250"/>
    </source>
</evidence>
<gene>
    <name evidence="7" type="ORF">PP769_03030</name>
</gene>
<dbReference type="InterPro" id="IPR012341">
    <property type="entry name" value="6hp_glycosidase-like_sf"/>
</dbReference>
<dbReference type="InterPro" id="IPR053831">
    <property type="entry name" value="SOGP_N"/>
</dbReference>
<dbReference type="Gene3D" id="1.50.10.10">
    <property type="match status" value="1"/>
</dbReference>
<accession>A0AA96JX94</accession>
<proteinExistence type="predicted"/>
<feature type="domain" description="Glycoside phosphorylase C-terminal" evidence="5">
    <location>
        <begin position="1050"/>
        <end position="1128"/>
    </location>
</feature>
<evidence type="ECO:0000259" key="3">
    <source>
        <dbReference type="Pfam" id="PF17167"/>
    </source>
</evidence>
<evidence type="ECO:0000313" key="8">
    <source>
        <dbReference type="Proteomes" id="UP001302719"/>
    </source>
</evidence>
<dbReference type="Pfam" id="PF21250">
    <property type="entry name" value="SOGP_2nd"/>
    <property type="match status" value="1"/>
</dbReference>
<protein>
    <submittedName>
        <fullName evidence="7">Amylo-alpha-1,6-glucosidase</fullName>
    </submittedName>
</protein>
<dbReference type="SUPFAM" id="SSF74650">
    <property type="entry name" value="Galactose mutarotase-like"/>
    <property type="match status" value="1"/>
</dbReference>
<dbReference type="PANTHER" id="PTHR37469">
    <property type="entry name" value="CELLOBIONIC ACID PHOSPHORYLASE-RELATED"/>
    <property type="match status" value="1"/>
</dbReference>
<dbReference type="EMBL" id="CP116967">
    <property type="protein sequence ID" value="WNM58756.1"/>
    <property type="molecule type" value="Genomic_DNA"/>
</dbReference>
<dbReference type="AlphaFoldDB" id="A0AA96JX94"/>
<dbReference type="InterPro" id="IPR048773">
    <property type="entry name" value="SOGP_C"/>
</dbReference>
<dbReference type="InterPro" id="IPR011013">
    <property type="entry name" value="Gal_mutarotase_sf_dom"/>
</dbReference>
<dbReference type="Pfam" id="PF21270">
    <property type="entry name" value="SOGP_4th"/>
    <property type="match status" value="1"/>
</dbReference>
<dbReference type="RefSeq" id="WP_312644983.1">
    <property type="nucleotide sequence ID" value="NZ_CP116967.1"/>
</dbReference>
<sequence length="1143" mass="129175">MSTFRSRYELETIELANSSGLVFEFFPNGGLFRVMCDEVMINQILGNPLEGSLNNIYLRLRTADSITFLPLIGPSSPSSFAHAPNQARWQGHWQDLAYTCSLTLHPEATMWLWTIDIRNTASTDRLCDVIYTQDIGLAHEGAVRNNEAYCSHYIDHHVLTHNLYGPVVCSRQNQACGDQHPWLMQGCTTHARGLVTDGLAFFGLSHKHTNIPVGLTQDCLVSVKQQYEMAFCGLQSDILRIAPGESRSVTFYAEYVPHHPEPTQAADADRIQSTITRIERLQAQSPNRVFTPQPAADTILHNLTMLTGQDVTDDEVQNLYPDRRRHEEVQNGRLLSFFYADATHVVLQAKELLVERPHGHILRSGSARMPQDDGLSSTTHMAGVFHSHLTIGNTSFNKLFSITRTPFNIFKTSGLRILIKRGATYHLLGMPSCYEIGLHSCRWRYKTDQGWIVVNAWVSSEDAAAFVSIESDQAETFVILGNLVLGNHELDHQGHIDIDVQTATATLRPHATTEMTQRYPDTVFYITTSEPAKVEHIGTDDELFTDHQSRGLPYLTFRTKPVETFSLVITGSIIDAEQAKTLCQKYQAQPAHLQQDQQAGWSFWQSLGRQFYLSLPKTNPLCDKLNDIFYWYVHNAMVHLTIPHGLEQFSGAAWGVRDVCQGPLELLLATQHHPEAKQILLTVFAQQYEKTADWPQWFMFDRFANIQHPESHGDIIIWPLKALAMYLEASNDFSILDIELPYTELPNFGRTPTQSTLLRHVQRTIDAIESRFIPGTALSAYGAGDWDDTLQPAQSAMREHMVSTWTVALTYQVFQQLAIAFSKAGLYTDEQRLLQLARRIKADFHQHLIPDKVVSGFGYRHPDGRVEPIIHPSDTRTKIHYRLLPMTRSMIGELFAPEQVQNHLRLIESHLRFPDGVRLMNKPVSYQGGVRVLFRRAEESAHFGREIGLQYVHAHIRYIEAMCKIGQARNAYDAILQILPITIQDQVSNAVTRQSNTYFSSSDADVRDRYEAEQLWDALRAGQVRVKGGWRIYSSGPGILINQIVSNFLGLRLSYDDVIIDPILPKQLDGLQFTFAMNEKPITVIYTIAGDAPASVQSVTINGTEMGFTRDHNPYRPGGVRIPRPDVYPLLTDGPNRILISIG</sequence>
<dbReference type="InterPro" id="IPR033432">
    <property type="entry name" value="GH94_catalytic"/>
</dbReference>
<dbReference type="GO" id="GO:0016757">
    <property type="term" value="F:glycosyltransferase activity"/>
    <property type="evidence" value="ECO:0007669"/>
    <property type="project" value="UniProtKB-KW"/>
</dbReference>
<dbReference type="Pfam" id="PF21958">
    <property type="entry name" value="SOGP_N"/>
    <property type="match status" value="1"/>
</dbReference>
<dbReference type="KEGG" id="nall:PP769_03030"/>
<feature type="domain" description="Glycosyl hydrolase 94 catalytic" evidence="3">
    <location>
        <begin position="717"/>
        <end position="1000"/>
    </location>
</feature>
<evidence type="ECO:0000256" key="1">
    <source>
        <dbReference type="ARBA" id="ARBA00022676"/>
    </source>
</evidence>
<dbReference type="GO" id="GO:0030246">
    <property type="term" value="F:carbohydrate binding"/>
    <property type="evidence" value="ECO:0007669"/>
    <property type="project" value="InterPro"/>
</dbReference>
<keyword evidence="2" id="KW-0808">Transferase</keyword>
<feature type="domain" description="Glycoside phosphorylase super sandwich" evidence="4">
    <location>
        <begin position="320"/>
        <end position="571"/>
    </location>
</feature>
<keyword evidence="1" id="KW-0328">Glycosyltransferase</keyword>
<evidence type="ECO:0000256" key="2">
    <source>
        <dbReference type="ARBA" id="ARBA00022679"/>
    </source>
</evidence>
<evidence type="ECO:0000259" key="6">
    <source>
        <dbReference type="Pfam" id="PF21958"/>
    </source>
</evidence>
<dbReference type="InterPro" id="IPR037018">
    <property type="entry name" value="GH65_N"/>
</dbReference>
<feature type="domain" description="SOGP N-terminal" evidence="6">
    <location>
        <begin position="24"/>
        <end position="252"/>
    </location>
</feature>
<dbReference type="Pfam" id="PF17167">
    <property type="entry name" value="Glyco_hydro_94"/>
    <property type="match status" value="1"/>
</dbReference>
<dbReference type="GO" id="GO:0005975">
    <property type="term" value="P:carbohydrate metabolic process"/>
    <property type="evidence" value="ECO:0007669"/>
    <property type="project" value="InterPro"/>
</dbReference>
<organism evidence="7 8">
    <name type="scientific">Candidatus Nitrospira allomarina</name>
    <dbReference type="NCBI Taxonomy" id="3020900"/>
    <lineage>
        <taxon>Bacteria</taxon>
        <taxon>Pseudomonadati</taxon>
        <taxon>Nitrospirota</taxon>
        <taxon>Nitrospiria</taxon>
        <taxon>Nitrospirales</taxon>
        <taxon>Nitrospiraceae</taxon>
        <taxon>Nitrospira</taxon>
    </lineage>
</organism>
<keyword evidence="8" id="KW-1185">Reference proteome</keyword>
<evidence type="ECO:0000259" key="5">
    <source>
        <dbReference type="Pfam" id="PF21270"/>
    </source>
</evidence>
<reference evidence="7 8" key="1">
    <citation type="submission" date="2023-01" db="EMBL/GenBank/DDBJ databases">
        <title>Cultivation and genomic characterization of new, ubiquitous marine nitrite-oxidizing bacteria from the Nitrospirales.</title>
        <authorList>
            <person name="Mueller A.J."/>
            <person name="Daebeler A."/>
            <person name="Herbold C.W."/>
            <person name="Kirkegaard R.H."/>
            <person name="Daims H."/>
        </authorList>
    </citation>
    <scope>NUCLEOTIDE SEQUENCE [LARGE SCALE GENOMIC DNA]</scope>
    <source>
        <strain evidence="7 8">VA</strain>
    </source>
</reference>
<evidence type="ECO:0000313" key="7">
    <source>
        <dbReference type="EMBL" id="WNM58756.1"/>
    </source>
</evidence>
<dbReference type="PANTHER" id="PTHR37469:SF2">
    <property type="entry name" value="CELLOBIONIC ACID PHOSPHORYLASE"/>
    <property type="match status" value="1"/>
</dbReference>
<dbReference type="InterPro" id="IPR048771">
    <property type="entry name" value="SOGP_2nd"/>
</dbReference>
<name>A0AA96JX94_9BACT</name>
<dbReference type="Gene3D" id="2.70.98.40">
    <property type="entry name" value="Glycoside hydrolase, family 65, N-terminal domain"/>
    <property type="match status" value="1"/>
</dbReference>
<dbReference type="InterPro" id="IPR052047">
    <property type="entry name" value="GH94_Enzymes"/>
</dbReference>